<dbReference type="HOGENOM" id="CLU_745495_0_0_0"/>
<feature type="transmembrane region" description="Helical" evidence="8">
    <location>
        <begin position="222"/>
        <end position="241"/>
    </location>
</feature>
<dbReference type="InterPro" id="IPR050925">
    <property type="entry name" value="Rhomboid_protease_S54"/>
</dbReference>
<keyword evidence="11" id="KW-1185">Reference proteome</keyword>
<keyword evidence="6 8" id="KW-0472">Membrane</keyword>
<name>A0A0S6VRK1_9BACT</name>
<feature type="domain" description="Peptidase S54 rhomboid" evidence="9">
    <location>
        <begin position="91"/>
        <end position="240"/>
    </location>
</feature>
<keyword evidence="5 8" id="KW-1133">Transmembrane helix</keyword>
<feature type="repeat" description="TPR" evidence="7">
    <location>
        <begin position="346"/>
        <end position="379"/>
    </location>
</feature>
<comment type="similarity">
    <text evidence="2">Belongs to the peptidase S54 family.</text>
</comment>
<evidence type="ECO:0000256" key="2">
    <source>
        <dbReference type="ARBA" id="ARBA00009045"/>
    </source>
</evidence>
<comment type="subcellular location">
    <subcellularLocation>
        <location evidence="1">Membrane</location>
        <topology evidence="1">Multi-pass membrane protein</topology>
    </subcellularLocation>
</comment>
<feature type="transmembrane region" description="Helical" evidence="8">
    <location>
        <begin position="182"/>
        <end position="202"/>
    </location>
</feature>
<organism evidence="10">
    <name type="scientific">Candidatus Moduliflexus flocculans</name>
    <dbReference type="NCBI Taxonomy" id="1499966"/>
    <lineage>
        <taxon>Bacteria</taxon>
        <taxon>Candidatus Moduliflexota</taxon>
        <taxon>Candidatus Moduliflexia</taxon>
        <taxon>Candidatus Moduliflexales</taxon>
        <taxon>Candidatus Moduliflexaceae</taxon>
    </lineage>
</organism>
<evidence type="ECO:0000256" key="5">
    <source>
        <dbReference type="ARBA" id="ARBA00022989"/>
    </source>
</evidence>
<evidence type="ECO:0000313" key="11">
    <source>
        <dbReference type="Proteomes" id="UP000030700"/>
    </source>
</evidence>
<dbReference type="InterPro" id="IPR035952">
    <property type="entry name" value="Rhomboid-like_sf"/>
</dbReference>
<dbReference type="Gene3D" id="1.25.40.10">
    <property type="entry name" value="Tetratricopeptide repeat domain"/>
    <property type="match status" value="1"/>
</dbReference>
<dbReference type="InterPro" id="IPR019734">
    <property type="entry name" value="TPR_rpt"/>
</dbReference>
<evidence type="ECO:0000313" key="10">
    <source>
        <dbReference type="EMBL" id="GAK49925.1"/>
    </source>
</evidence>
<feature type="transmembrane region" description="Helical" evidence="8">
    <location>
        <begin position="97"/>
        <end position="117"/>
    </location>
</feature>
<feature type="transmembrane region" description="Helical" evidence="8">
    <location>
        <begin position="155"/>
        <end position="175"/>
    </location>
</feature>
<evidence type="ECO:0000256" key="7">
    <source>
        <dbReference type="PROSITE-ProRule" id="PRU00339"/>
    </source>
</evidence>
<dbReference type="InterPro" id="IPR022764">
    <property type="entry name" value="Peptidase_S54_rhomboid_dom"/>
</dbReference>
<dbReference type="PANTHER" id="PTHR43731:SF14">
    <property type="entry name" value="PRESENILIN-ASSOCIATED RHOMBOID-LIKE PROTEIN, MITOCHONDRIAL"/>
    <property type="match status" value="1"/>
</dbReference>
<evidence type="ECO:0000256" key="4">
    <source>
        <dbReference type="ARBA" id="ARBA00022801"/>
    </source>
</evidence>
<dbReference type="GO" id="GO:0004252">
    <property type="term" value="F:serine-type endopeptidase activity"/>
    <property type="evidence" value="ECO:0007669"/>
    <property type="project" value="InterPro"/>
</dbReference>
<dbReference type="Pfam" id="PF01694">
    <property type="entry name" value="Rhomboid"/>
    <property type="match status" value="1"/>
</dbReference>
<keyword evidence="3 8" id="KW-0812">Transmembrane</keyword>
<dbReference type="STRING" id="1499966.U14_01149"/>
<dbReference type="AlphaFoldDB" id="A0A0S6VRK1"/>
<dbReference type="InterPro" id="IPR011990">
    <property type="entry name" value="TPR-like_helical_dom_sf"/>
</dbReference>
<evidence type="ECO:0000259" key="9">
    <source>
        <dbReference type="Pfam" id="PF01694"/>
    </source>
</evidence>
<keyword evidence="4" id="KW-0378">Hydrolase</keyword>
<feature type="transmembrane region" description="Helical" evidence="8">
    <location>
        <begin position="129"/>
        <end position="149"/>
    </location>
</feature>
<keyword evidence="7" id="KW-0802">TPR repeat</keyword>
<evidence type="ECO:0000256" key="6">
    <source>
        <dbReference type="ARBA" id="ARBA00023136"/>
    </source>
</evidence>
<evidence type="ECO:0000256" key="8">
    <source>
        <dbReference type="SAM" id="Phobius"/>
    </source>
</evidence>
<dbReference type="PROSITE" id="PS50005">
    <property type="entry name" value="TPR"/>
    <property type="match status" value="1"/>
</dbReference>
<gene>
    <name evidence="10" type="ORF">U14_01149</name>
</gene>
<sequence length="398" mass="44365">MFLPVGDTPNPRNYTPWVNWAIIAANVAVYLLISLPLTAKGIQPRDPLLQEYLQYLAPLARSWAELRQMLSQLTAYDLFVFAHGYKPGAPQLGDLFFSLFLHGGFWHLFGNMLFLWIYGDNAEHRLGRIGYLLTYLVSGVVATLFFSMFAGRSMLPLVGASGAISGVLGLYFLLFPRNQVKVFVMLFPFFMNVVLLPARWVLGVYLVIDNLLPFLAGSQSSVAYGAHIGGFLAGLGIAWVGEHFAWKWPWTDQYKDLGRRPQAKDTVIDAEVLAPPLADLREAIAQQNPNQAFQVLQQVGREELSQLSPTECAILADWLEQAGYSIAATRLLRGCLGQRANASNLADAYLALGLLRLKQGQPTAAYQHLLNVFDYNPSPETAERARQALAQIDVYRRK</sequence>
<dbReference type="GO" id="GO:0016020">
    <property type="term" value="C:membrane"/>
    <property type="evidence" value="ECO:0007669"/>
    <property type="project" value="UniProtKB-SubCell"/>
</dbReference>
<protein>
    <submittedName>
        <fullName evidence="10">Rhomboid-like protein</fullName>
    </submittedName>
</protein>
<proteinExistence type="inferred from homology"/>
<dbReference type="SUPFAM" id="SSF144091">
    <property type="entry name" value="Rhomboid-like"/>
    <property type="match status" value="1"/>
</dbReference>
<reference evidence="10" key="1">
    <citation type="journal article" date="2015" name="PeerJ">
        <title>First genomic representation of candidate bacterial phylum KSB3 points to enhanced environmental sensing as a trigger of wastewater bulking.</title>
        <authorList>
            <person name="Sekiguchi Y."/>
            <person name="Ohashi A."/>
            <person name="Parks D.H."/>
            <person name="Yamauchi T."/>
            <person name="Tyson G.W."/>
            <person name="Hugenholtz P."/>
        </authorList>
    </citation>
    <scope>NUCLEOTIDE SEQUENCE [LARGE SCALE GENOMIC DNA]</scope>
</reference>
<dbReference type="Proteomes" id="UP000030700">
    <property type="component" value="Unassembled WGS sequence"/>
</dbReference>
<dbReference type="PANTHER" id="PTHR43731">
    <property type="entry name" value="RHOMBOID PROTEASE"/>
    <property type="match status" value="1"/>
</dbReference>
<feature type="transmembrane region" description="Helical" evidence="8">
    <location>
        <begin position="20"/>
        <end position="39"/>
    </location>
</feature>
<evidence type="ECO:0000256" key="3">
    <source>
        <dbReference type="ARBA" id="ARBA00022692"/>
    </source>
</evidence>
<dbReference type="Gene3D" id="1.20.1540.10">
    <property type="entry name" value="Rhomboid-like"/>
    <property type="match status" value="1"/>
</dbReference>
<evidence type="ECO:0000256" key="1">
    <source>
        <dbReference type="ARBA" id="ARBA00004141"/>
    </source>
</evidence>
<dbReference type="GO" id="GO:0006465">
    <property type="term" value="P:signal peptide processing"/>
    <property type="evidence" value="ECO:0007669"/>
    <property type="project" value="TreeGrafter"/>
</dbReference>
<accession>A0A0S6VRK1</accession>
<dbReference type="EMBL" id="DF820455">
    <property type="protein sequence ID" value="GAK49925.1"/>
    <property type="molecule type" value="Genomic_DNA"/>
</dbReference>